<evidence type="ECO:0000313" key="2">
    <source>
        <dbReference type="EMBL" id="TWI91583.1"/>
    </source>
</evidence>
<dbReference type="AlphaFoldDB" id="A0A562TDX5"/>
<dbReference type="SUPFAM" id="SSF56281">
    <property type="entry name" value="Metallo-hydrolase/oxidoreductase"/>
    <property type="match status" value="1"/>
</dbReference>
<gene>
    <name evidence="2" type="ORF">LX66_0957</name>
</gene>
<dbReference type="InterPro" id="IPR036866">
    <property type="entry name" value="RibonucZ/Hydroxyglut_hydro"/>
</dbReference>
<dbReference type="EMBL" id="VLLG01000002">
    <property type="protein sequence ID" value="TWI91583.1"/>
    <property type="molecule type" value="Genomic_DNA"/>
</dbReference>
<dbReference type="SMART" id="SM00849">
    <property type="entry name" value="Lactamase_B"/>
    <property type="match status" value="1"/>
</dbReference>
<organism evidence="2 3">
    <name type="scientific">Chitinophaga japonensis</name>
    <name type="common">Flexibacter japonensis</name>
    <dbReference type="NCBI Taxonomy" id="104662"/>
    <lineage>
        <taxon>Bacteria</taxon>
        <taxon>Pseudomonadati</taxon>
        <taxon>Bacteroidota</taxon>
        <taxon>Chitinophagia</taxon>
        <taxon>Chitinophagales</taxon>
        <taxon>Chitinophagaceae</taxon>
        <taxon>Chitinophaga</taxon>
    </lineage>
</organism>
<dbReference type="PANTHER" id="PTHR36839">
    <property type="entry name" value="METALLO-BETA-LACTAMASE FAMILY PROTEIN (AFU_ORTHOLOGUE AFUA_5G12770)"/>
    <property type="match status" value="1"/>
</dbReference>
<name>A0A562TDX5_CHIJA</name>
<keyword evidence="3" id="KW-1185">Reference proteome</keyword>
<proteinExistence type="predicted"/>
<dbReference type="Proteomes" id="UP000316778">
    <property type="component" value="Unassembled WGS sequence"/>
</dbReference>
<dbReference type="OrthoDB" id="2373347at2"/>
<dbReference type="PANTHER" id="PTHR36839:SF1">
    <property type="entry name" value="METALLO-BETA-LACTAMASE FAMILY PROTEIN (AFU_ORTHOLOGUE AFUA_5G12770)"/>
    <property type="match status" value="1"/>
</dbReference>
<protein>
    <submittedName>
        <fullName evidence="2">Metallo-beta-lactamase superfamily protein</fullName>
    </submittedName>
</protein>
<sequence>MFYICTTCGIQYNDSPHPPAHCPVCEDERQYVGPGGQSWTTLEQVNRQHRNIIELTAPGLYAIYTTPSFAIGQRAYLLVTPGGNILWDCIANLDASTIDIIQKLGGIRAIALSHPHYFSTIVEWSHAFDHAPVYVHAQDARWLGRTDPVIQLWEGGAQPLWDGIRLVLCGGHFPGGNILHWPGGDEGRGALLVGDVIQVCPDQRTVSFMYSYPNYIPLPKKDILQVQAAVQPLDYNALYGAFGRNIRSSGREAVAYSLERYLRIYES</sequence>
<reference evidence="2 3" key="1">
    <citation type="journal article" date="2013" name="Stand. Genomic Sci.">
        <title>Genomic Encyclopedia of Type Strains, Phase I: The one thousand microbial genomes (KMG-I) project.</title>
        <authorList>
            <person name="Kyrpides N.C."/>
            <person name="Woyke T."/>
            <person name="Eisen J.A."/>
            <person name="Garrity G."/>
            <person name="Lilburn T.G."/>
            <person name="Beck B.J."/>
            <person name="Whitman W.B."/>
            <person name="Hugenholtz P."/>
            <person name="Klenk H.P."/>
        </authorList>
    </citation>
    <scope>NUCLEOTIDE SEQUENCE [LARGE SCALE GENOMIC DNA]</scope>
    <source>
        <strain evidence="2 3">DSM 13484</strain>
    </source>
</reference>
<evidence type="ECO:0000259" key="1">
    <source>
        <dbReference type="SMART" id="SM00849"/>
    </source>
</evidence>
<evidence type="ECO:0000313" key="3">
    <source>
        <dbReference type="Proteomes" id="UP000316778"/>
    </source>
</evidence>
<feature type="domain" description="Metallo-beta-lactamase" evidence="1">
    <location>
        <begin position="72"/>
        <end position="242"/>
    </location>
</feature>
<dbReference type="InterPro" id="IPR001279">
    <property type="entry name" value="Metallo-B-lactamas"/>
</dbReference>
<dbReference type="RefSeq" id="WP_145710728.1">
    <property type="nucleotide sequence ID" value="NZ_BAAAFY010000001.1"/>
</dbReference>
<dbReference type="Gene3D" id="3.60.15.10">
    <property type="entry name" value="Ribonuclease Z/Hydroxyacylglutathione hydrolase-like"/>
    <property type="match status" value="1"/>
</dbReference>
<accession>A0A562TDX5</accession>
<comment type="caution">
    <text evidence="2">The sequence shown here is derived from an EMBL/GenBank/DDBJ whole genome shotgun (WGS) entry which is preliminary data.</text>
</comment>